<dbReference type="Proteomes" id="UP000193553">
    <property type="component" value="Unassembled WGS sequence"/>
</dbReference>
<comment type="caution">
    <text evidence="5">The sequence shown here is derived from an EMBL/GenBank/DDBJ whole genome shotgun (WGS) entry which is preliminary data.</text>
</comment>
<dbReference type="GO" id="GO:0004844">
    <property type="term" value="F:uracil DNA N-glycosylase activity"/>
    <property type="evidence" value="ECO:0007669"/>
    <property type="project" value="TreeGrafter"/>
</dbReference>
<dbReference type="InterPro" id="IPR005122">
    <property type="entry name" value="Uracil-DNA_glycosylase-like"/>
</dbReference>
<dbReference type="CDD" id="cd10028">
    <property type="entry name" value="UDG-F2_TDG_MUG"/>
    <property type="match status" value="1"/>
</dbReference>
<keyword evidence="3" id="KW-0234">DNA repair</keyword>
<keyword evidence="1" id="KW-0227">DNA damage</keyword>
<organism evidence="5 6">
    <name type="scientific">Bradyrhizobium canariense</name>
    <dbReference type="NCBI Taxonomy" id="255045"/>
    <lineage>
        <taxon>Bacteria</taxon>
        <taxon>Pseudomonadati</taxon>
        <taxon>Pseudomonadota</taxon>
        <taxon>Alphaproteobacteria</taxon>
        <taxon>Hyphomicrobiales</taxon>
        <taxon>Nitrobacteraceae</taxon>
        <taxon>Bradyrhizobium</taxon>
    </lineage>
</organism>
<evidence type="ECO:0000256" key="2">
    <source>
        <dbReference type="ARBA" id="ARBA00022801"/>
    </source>
</evidence>
<dbReference type="InterPro" id="IPR015637">
    <property type="entry name" value="MUG/TDG"/>
</dbReference>
<evidence type="ECO:0000313" key="5">
    <source>
        <dbReference type="EMBL" id="OSJ12656.1"/>
    </source>
</evidence>
<evidence type="ECO:0000313" key="6">
    <source>
        <dbReference type="Proteomes" id="UP000193553"/>
    </source>
</evidence>
<dbReference type="OrthoDB" id="9799921at2"/>
<dbReference type="AlphaFoldDB" id="A0A1X3GMK9"/>
<feature type="domain" description="Uracil-DNA glycosylase-like" evidence="4">
    <location>
        <begin position="38"/>
        <end position="193"/>
    </location>
</feature>
<reference evidence="5 6" key="1">
    <citation type="submission" date="2017-03" db="EMBL/GenBank/DDBJ databases">
        <title>Whole genome sequences of fourteen strains of Bradyrhizobium canariense and one strain of Bradyrhizobium japonicum isolated from Lupinus (Papilionoideae: Genisteae) species in Algeria.</title>
        <authorList>
            <person name="Crovadore J."/>
            <person name="Chekireb D."/>
            <person name="Brachmann A."/>
            <person name="Chablais R."/>
            <person name="Cochard B."/>
            <person name="Lefort F."/>
        </authorList>
    </citation>
    <scope>NUCLEOTIDE SEQUENCE [LARGE SCALE GENOMIC DNA]</scope>
    <source>
        <strain evidence="5 6">UBMA195</strain>
    </source>
</reference>
<dbReference type="GO" id="GO:0006285">
    <property type="term" value="P:base-excision repair, AP site formation"/>
    <property type="evidence" value="ECO:0007669"/>
    <property type="project" value="InterPro"/>
</dbReference>
<dbReference type="FunFam" id="3.40.470.10:FF:000018">
    <property type="entry name" value="G/U mismatch-specific DNA glycosylase"/>
    <property type="match status" value="1"/>
</dbReference>
<evidence type="ECO:0000259" key="4">
    <source>
        <dbReference type="Pfam" id="PF03167"/>
    </source>
</evidence>
<dbReference type="Gene3D" id="3.40.470.10">
    <property type="entry name" value="Uracil-DNA glycosylase-like domain"/>
    <property type="match status" value="1"/>
</dbReference>
<dbReference type="PANTHER" id="PTHR12159:SF9">
    <property type="entry name" value="G_T MISMATCH-SPECIFIC THYMINE DNA GLYCOSYLASE"/>
    <property type="match status" value="1"/>
</dbReference>
<dbReference type="PANTHER" id="PTHR12159">
    <property type="entry name" value="G/T AND G/U MISMATCH-SPECIFIC DNA GLYCOSYLASE"/>
    <property type="match status" value="1"/>
</dbReference>
<accession>A0A1X3GMK9</accession>
<name>A0A1X3GMK9_9BRAD</name>
<gene>
    <name evidence="5" type="ORF">BSZ18_12625</name>
</gene>
<protein>
    <submittedName>
        <fullName evidence="5">Mismatch-specific DNA-glycosylase</fullName>
    </submittedName>
</protein>
<keyword evidence="2" id="KW-0378">Hydrolase</keyword>
<dbReference type="Pfam" id="PF03167">
    <property type="entry name" value="UDG"/>
    <property type="match status" value="1"/>
</dbReference>
<evidence type="ECO:0000256" key="3">
    <source>
        <dbReference type="ARBA" id="ARBA00023204"/>
    </source>
</evidence>
<sequence length="196" mass="21451">MSAATSGSLPSRISLRSCGLQPRIIDVPDTFPHRLPDQLLPNLRLVFVGTAASTRSAKLGHYYAHPGNRFWRAIHEAGITPRRYQPSEFASLLELGIGFTDLSKSGAGMDHQIAAETIDVPGFRAKIEKFRPRTIAFTSKKAASLFYGRPSAAIALGRQQRDESLPEMFVLPSPSGAASGHWTLQPWRELAAWIAA</sequence>
<dbReference type="SUPFAM" id="SSF52141">
    <property type="entry name" value="Uracil-DNA glycosylase-like"/>
    <property type="match status" value="1"/>
</dbReference>
<dbReference type="GO" id="GO:0008263">
    <property type="term" value="F:pyrimidine-specific mismatch base pair DNA N-glycosylase activity"/>
    <property type="evidence" value="ECO:0007669"/>
    <property type="project" value="TreeGrafter"/>
</dbReference>
<dbReference type="InterPro" id="IPR036895">
    <property type="entry name" value="Uracil-DNA_glycosylase-like_sf"/>
</dbReference>
<proteinExistence type="predicted"/>
<evidence type="ECO:0000256" key="1">
    <source>
        <dbReference type="ARBA" id="ARBA00022763"/>
    </source>
</evidence>
<dbReference type="EMBL" id="NAFI01000165">
    <property type="protein sequence ID" value="OSJ12656.1"/>
    <property type="molecule type" value="Genomic_DNA"/>
</dbReference>